<dbReference type="KEGG" id="lue:DCD74_01375"/>
<protein>
    <submittedName>
        <fullName evidence="2">Uncharacterized protein</fullName>
    </submittedName>
</protein>
<feature type="transmembrane region" description="Helical" evidence="1">
    <location>
        <begin position="93"/>
        <end position="113"/>
    </location>
</feature>
<accession>A0A344J3B2</accession>
<proteinExistence type="predicted"/>
<evidence type="ECO:0000313" key="2">
    <source>
        <dbReference type="EMBL" id="AXA83522.1"/>
    </source>
</evidence>
<keyword evidence="1" id="KW-0812">Transmembrane</keyword>
<sequence>MWMLLAPLLLALWALLASPAIALAGWMLHRLRRRGDRRPGWPPLLAAVFTALAAPMPTPIITIFVPHGLMLLQGRYYPEFAGQPEMLARMWPWVWGSLALTFIVTWALFHHVLRRPSPRRA</sequence>
<keyword evidence="3" id="KW-1185">Reference proteome</keyword>
<evidence type="ECO:0000313" key="3">
    <source>
        <dbReference type="Proteomes" id="UP000251842"/>
    </source>
</evidence>
<keyword evidence="1" id="KW-1133">Transmembrane helix</keyword>
<dbReference type="AlphaFoldDB" id="A0A344J3B2"/>
<dbReference type="OrthoDB" id="6007715at2"/>
<reference evidence="3" key="1">
    <citation type="submission" date="2018-05" db="EMBL/GenBank/DDBJ databases">
        <title>Luteimonas pekinense sp. nov., isolated from human Meibomian gland secretions, Beijing, China.</title>
        <authorList>
            <person name="Wen T."/>
            <person name="Bai H."/>
            <person name="Lv H."/>
        </authorList>
    </citation>
    <scope>NUCLEOTIDE SEQUENCE [LARGE SCALE GENOMIC DNA]</scope>
    <source>
        <strain evidence="3">83-4</strain>
    </source>
</reference>
<evidence type="ECO:0000256" key="1">
    <source>
        <dbReference type="SAM" id="Phobius"/>
    </source>
</evidence>
<gene>
    <name evidence="2" type="ORF">DCD74_01375</name>
</gene>
<organism evidence="2 3">
    <name type="scientific">Solilutibacter oculi</name>
    <dbReference type="NCBI Taxonomy" id="2698682"/>
    <lineage>
        <taxon>Bacteria</taxon>
        <taxon>Pseudomonadati</taxon>
        <taxon>Pseudomonadota</taxon>
        <taxon>Gammaproteobacteria</taxon>
        <taxon>Lysobacterales</taxon>
        <taxon>Lysobacteraceae</taxon>
        <taxon>Solilutibacter</taxon>
    </lineage>
</organism>
<keyword evidence="1" id="KW-0472">Membrane</keyword>
<name>A0A344J3B2_9GAMM</name>
<feature type="transmembrane region" description="Helical" evidence="1">
    <location>
        <begin position="46"/>
        <end position="72"/>
    </location>
</feature>
<dbReference type="Proteomes" id="UP000251842">
    <property type="component" value="Chromosome"/>
</dbReference>
<dbReference type="EMBL" id="CP029556">
    <property type="protein sequence ID" value="AXA83522.1"/>
    <property type="molecule type" value="Genomic_DNA"/>
</dbReference>